<dbReference type="EC" id="2.7.1.40" evidence="3"/>
<gene>
    <name evidence="14" type="ORF">UFOPK2399_01364</name>
</gene>
<dbReference type="Gene3D" id="2.40.33.10">
    <property type="entry name" value="PK beta-barrel domain-like"/>
    <property type="match status" value="1"/>
</dbReference>
<evidence type="ECO:0000256" key="5">
    <source>
        <dbReference type="ARBA" id="ARBA00022723"/>
    </source>
</evidence>
<evidence type="ECO:0000256" key="3">
    <source>
        <dbReference type="ARBA" id="ARBA00012142"/>
    </source>
</evidence>
<dbReference type="InterPro" id="IPR036918">
    <property type="entry name" value="Pyrv_Knase_C_sf"/>
</dbReference>
<evidence type="ECO:0000256" key="9">
    <source>
        <dbReference type="ARBA" id="ARBA00022842"/>
    </source>
</evidence>
<dbReference type="SUPFAM" id="SSF50800">
    <property type="entry name" value="PK beta-barrel domain-like"/>
    <property type="match status" value="1"/>
</dbReference>
<keyword evidence="9" id="KW-0460">Magnesium</keyword>
<dbReference type="UniPathway" id="UPA00109">
    <property type="reaction ID" value="UER00188"/>
</dbReference>
<sequence>MSLDLRRTKIVATLGPASETHEVIRDLVIAGMDTARLNFSHGSHADHAARAATVRAVGKELGKPLAILADLQGPKIRLGVLPEPRLLETGTTVVLTGEKNQVGDDLVVAPDVILDVLEPGHDVLIDDGLVRLRVTSVSGGKAACDIIVGGVVKSNKGVNLPGVPIPIPSLTPKDLRDLEFALELGVEYVALSFVRAAADVRELQGIIRKHGASTRVVSKIEKSEAIDDLDAILAESDALMVARGDLGVEIGAAPVPLLQKMIIKRALEAGKPVITATQMLESMTEHAEPTRAEASDVANAILDGTSAVMLSAETAAGKYPVEAVRTMDSIARVVEPSVVYRHPALGEREPDVRRAMSNAACDLAEMLDAKAILVATLSGRTVSEIARLRPGRPMIGLSHSGLAVTQMALEWGVLPLLMPETRDLDDLWARTIETARAAGAVSAGDLVVMIAGTAVNLSGSTNVIKVDIA</sequence>
<dbReference type="PRINTS" id="PR01050">
    <property type="entry name" value="PYRUVTKNASE"/>
</dbReference>
<dbReference type="InterPro" id="IPR001697">
    <property type="entry name" value="Pyr_Knase"/>
</dbReference>
<dbReference type="Gene3D" id="3.20.20.60">
    <property type="entry name" value="Phosphoenolpyruvate-binding domains"/>
    <property type="match status" value="1"/>
</dbReference>
<dbReference type="GO" id="GO:0030955">
    <property type="term" value="F:potassium ion binding"/>
    <property type="evidence" value="ECO:0007669"/>
    <property type="project" value="InterPro"/>
</dbReference>
<accession>A0A6J6PQK1</accession>
<comment type="similarity">
    <text evidence="2">Belongs to the pyruvate kinase family.</text>
</comment>
<keyword evidence="4" id="KW-0808">Transferase</keyword>
<evidence type="ECO:0000313" key="14">
    <source>
        <dbReference type="EMBL" id="CAB4701077.1"/>
    </source>
</evidence>
<dbReference type="AlphaFoldDB" id="A0A6J6PQK1"/>
<dbReference type="NCBIfam" id="NF004978">
    <property type="entry name" value="PRK06354.1"/>
    <property type="match status" value="1"/>
</dbReference>
<proteinExistence type="inferred from homology"/>
<protein>
    <recommendedName>
        <fullName evidence="3">pyruvate kinase</fullName>
        <ecNumber evidence="3">2.7.1.40</ecNumber>
    </recommendedName>
</protein>
<dbReference type="Gene3D" id="3.40.1380.20">
    <property type="entry name" value="Pyruvate kinase, C-terminal domain"/>
    <property type="match status" value="1"/>
</dbReference>
<evidence type="ECO:0000256" key="11">
    <source>
        <dbReference type="ARBA" id="ARBA00023317"/>
    </source>
</evidence>
<dbReference type="GO" id="GO:0004743">
    <property type="term" value="F:pyruvate kinase activity"/>
    <property type="evidence" value="ECO:0007669"/>
    <property type="project" value="UniProtKB-EC"/>
</dbReference>
<keyword evidence="8" id="KW-0067">ATP-binding</keyword>
<evidence type="ECO:0000259" key="12">
    <source>
        <dbReference type="Pfam" id="PF00224"/>
    </source>
</evidence>
<keyword evidence="10" id="KW-0324">Glycolysis</keyword>
<name>A0A6J6PQK1_9ZZZZ</name>
<evidence type="ECO:0000256" key="2">
    <source>
        <dbReference type="ARBA" id="ARBA00008663"/>
    </source>
</evidence>
<dbReference type="NCBIfam" id="TIGR01064">
    <property type="entry name" value="pyruv_kin"/>
    <property type="match status" value="1"/>
</dbReference>
<reference evidence="14" key="1">
    <citation type="submission" date="2020-05" db="EMBL/GenBank/DDBJ databases">
        <authorList>
            <person name="Chiriac C."/>
            <person name="Salcher M."/>
            <person name="Ghai R."/>
            <person name="Kavagutti S V."/>
        </authorList>
    </citation>
    <scope>NUCLEOTIDE SEQUENCE</scope>
</reference>
<dbReference type="InterPro" id="IPR040442">
    <property type="entry name" value="Pyrv_kinase-like_dom_sf"/>
</dbReference>
<evidence type="ECO:0000256" key="4">
    <source>
        <dbReference type="ARBA" id="ARBA00022679"/>
    </source>
</evidence>
<dbReference type="InterPro" id="IPR015813">
    <property type="entry name" value="Pyrv/PenolPyrv_kinase-like_dom"/>
</dbReference>
<feature type="domain" description="Pyruvate kinase C-terminal" evidence="13">
    <location>
        <begin position="355"/>
        <end position="466"/>
    </location>
</feature>
<dbReference type="InterPro" id="IPR015795">
    <property type="entry name" value="Pyrv_Knase_C"/>
</dbReference>
<dbReference type="GO" id="GO:0000287">
    <property type="term" value="F:magnesium ion binding"/>
    <property type="evidence" value="ECO:0007669"/>
    <property type="project" value="InterPro"/>
</dbReference>
<dbReference type="SUPFAM" id="SSF52935">
    <property type="entry name" value="PK C-terminal domain-like"/>
    <property type="match status" value="1"/>
</dbReference>
<dbReference type="PANTHER" id="PTHR11817">
    <property type="entry name" value="PYRUVATE KINASE"/>
    <property type="match status" value="1"/>
</dbReference>
<evidence type="ECO:0000259" key="13">
    <source>
        <dbReference type="Pfam" id="PF02887"/>
    </source>
</evidence>
<dbReference type="SUPFAM" id="SSF51621">
    <property type="entry name" value="Phosphoenolpyruvate/pyruvate domain"/>
    <property type="match status" value="1"/>
</dbReference>
<keyword evidence="6" id="KW-0547">Nucleotide-binding</keyword>
<dbReference type="Pfam" id="PF00224">
    <property type="entry name" value="PK"/>
    <property type="match status" value="1"/>
</dbReference>
<dbReference type="InterPro" id="IPR015793">
    <property type="entry name" value="Pyrv_Knase_brl"/>
</dbReference>
<keyword evidence="11" id="KW-0670">Pyruvate</keyword>
<dbReference type="NCBIfam" id="NF004491">
    <property type="entry name" value="PRK05826.1"/>
    <property type="match status" value="1"/>
</dbReference>
<evidence type="ECO:0000256" key="10">
    <source>
        <dbReference type="ARBA" id="ARBA00023152"/>
    </source>
</evidence>
<dbReference type="InterPro" id="IPR011037">
    <property type="entry name" value="Pyrv_Knase-like_insert_dom_sf"/>
</dbReference>
<evidence type="ECO:0000256" key="8">
    <source>
        <dbReference type="ARBA" id="ARBA00022840"/>
    </source>
</evidence>
<keyword evidence="7" id="KW-0418">Kinase</keyword>
<comment type="pathway">
    <text evidence="1">Carbohydrate degradation; glycolysis; pyruvate from D-glyceraldehyde 3-phosphate: step 5/5.</text>
</comment>
<dbReference type="Pfam" id="PF02887">
    <property type="entry name" value="PK_C"/>
    <property type="match status" value="1"/>
</dbReference>
<evidence type="ECO:0000256" key="1">
    <source>
        <dbReference type="ARBA" id="ARBA00004997"/>
    </source>
</evidence>
<dbReference type="GO" id="GO:0016301">
    <property type="term" value="F:kinase activity"/>
    <property type="evidence" value="ECO:0007669"/>
    <property type="project" value="UniProtKB-KW"/>
</dbReference>
<organism evidence="14">
    <name type="scientific">freshwater metagenome</name>
    <dbReference type="NCBI Taxonomy" id="449393"/>
    <lineage>
        <taxon>unclassified sequences</taxon>
        <taxon>metagenomes</taxon>
        <taxon>ecological metagenomes</taxon>
    </lineage>
</organism>
<evidence type="ECO:0000256" key="6">
    <source>
        <dbReference type="ARBA" id="ARBA00022741"/>
    </source>
</evidence>
<dbReference type="GO" id="GO:0005524">
    <property type="term" value="F:ATP binding"/>
    <property type="evidence" value="ECO:0007669"/>
    <property type="project" value="UniProtKB-KW"/>
</dbReference>
<dbReference type="InterPro" id="IPR015806">
    <property type="entry name" value="Pyrv_Knase_insert_dom_sf"/>
</dbReference>
<evidence type="ECO:0000256" key="7">
    <source>
        <dbReference type="ARBA" id="ARBA00022777"/>
    </source>
</evidence>
<feature type="domain" description="Pyruvate kinase barrel" evidence="12">
    <location>
        <begin position="6"/>
        <end position="324"/>
    </location>
</feature>
<keyword evidence="5" id="KW-0479">Metal-binding</keyword>
<dbReference type="EMBL" id="CAEZXP010000004">
    <property type="protein sequence ID" value="CAB4701077.1"/>
    <property type="molecule type" value="Genomic_DNA"/>
</dbReference>